<feature type="transmembrane region" description="Helical" evidence="3">
    <location>
        <begin position="12"/>
        <end position="33"/>
    </location>
</feature>
<dbReference type="GO" id="GO:0032496">
    <property type="term" value="P:response to lipopolysaccharide"/>
    <property type="evidence" value="ECO:0007669"/>
    <property type="project" value="TreeGrafter"/>
</dbReference>
<evidence type="ECO:0000256" key="3">
    <source>
        <dbReference type="SAM" id="Phobius"/>
    </source>
</evidence>
<evidence type="ECO:0000259" key="4">
    <source>
        <dbReference type="PROSITE" id="PS50902"/>
    </source>
</evidence>
<dbReference type="GO" id="GO:0007263">
    <property type="term" value="P:nitric oxide mediated signal transduction"/>
    <property type="evidence" value="ECO:0007669"/>
    <property type="project" value="TreeGrafter"/>
</dbReference>
<feature type="domain" description="FAD-binding FR-type" evidence="5">
    <location>
        <begin position="496"/>
        <end position="595"/>
    </location>
</feature>
<dbReference type="InterPro" id="IPR001709">
    <property type="entry name" value="Flavoprot_Pyr_Nucl_cyt_Rdtase"/>
</dbReference>
<dbReference type="AlphaFoldDB" id="A0A1I7GB61"/>
<reference evidence="6 7" key="1">
    <citation type="submission" date="2016-10" db="EMBL/GenBank/DDBJ databases">
        <authorList>
            <person name="de Groot N.N."/>
        </authorList>
    </citation>
    <scope>NUCLEOTIDE SEQUENCE [LARGE SCALE GENOMIC DNA]</scope>
    <source>
        <strain evidence="6 7">CGMCC 1.12333</strain>
    </source>
</reference>
<dbReference type="InterPro" id="IPR008254">
    <property type="entry name" value="Flavodoxin/NO_synth"/>
</dbReference>
<evidence type="ECO:0000256" key="2">
    <source>
        <dbReference type="ARBA" id="ARBA00023797"/>
    </source>
</evidence>
<dbReference type="GO" id="GO:0005829">
    <property type="term" value="C:cytosol"/>
    <property type="evidence" value="ECO:0007669"/>
    <property type="project" value="TreeGrafter"/>
</dbReference>
<dbReference type="Gene3D" id="3.40.50.360">
    <property type="match status" value="1"/>
</dbReference>
<keyword evidence="3" id="KW-0472">Membrane</keyword>
<evidence type="ECO:0000259" key="5">
    <source>
        <dbReference type="PROSITE" id="PS51384"/>
    </source>
</evidence>
<feature type="transmembrane region" description="Helical" evidence="3">
    <location>
        <begin position="176"/>
        <end position="198"/>
    </location>
</feature>
<feature type="transmembrane region" description="Helical" evidence="3">
    <location>
        <begin position="130"/>
        <end position="151"/>
    </location>
</feature>
<dbReference type="EMBL" id="FPBK01000004">
    <property type="protein sequence ID" value="SFU45707.1"/>
    <property type="molecule type" value="Genomic_DNA"/>
</dbReference>
<dbReference type="GO" id="GO:0050660">
    <property type="term" value="F:flavin adenine dinucleotide binding"/>
    <property type="evidence" value="ECO:0007669"/>
    <property type="project" value="TreeGrafter"/>
</dbReference>
<keyword evidence="7" id="KW-1185">Reference proteome</keyword>
<dbReference type="OrthoDB" id="9789468at2"/>
<gene>
    <name evidence="6" type="ORF">SAMN05216480_10459</name>
</gene>
<dbReference type="SUPFAM" id="SSF52343">
    <property type="entry name" value="Ferredoxin reductase-like, C-terminal NADP-linked domain"/>
    <property type="match status" value="1"/>
</dbReference>
<dbReference type="RefSeq" id="WP_093024528.1">
    <property type="nucleotide sequence ID" value="NZ_FPBK01000004.1"/>
</dbReference>
<organism evidence="6 7">
    <name type="scientific">Pustulibacterium marinum</name>
    <dbReference type="NCBI Taxonomy" id="1224947"/>
    <lineage>
        <taxon>Bacteria</taxon>
        <taxon>Pseudomonadati</taxon>
        <taxon>Bacteroidota</taxon>
        <taxon>Flavobacteriia</taxon>
        <taxon>Flavobacteriales</taxon>
        <taxon>Flavobacteriaceae</taxon>
        <taxon>Pustulibacterium</taxon>
    </lineage>
</organism>
<dbReference type="GO" id="GO:0010181">
    <property type="term" value="F:FMN binding"/>
    <property type="evidence" value="ECO:0007669"/>
    <property type="project" value="InterPro"/>
</dbReference>
<keyword evidence="3" id="KW-1133">Transmembrane helix</keyword>
<dbReference type="GO" id="GO:0009725">
    <property type="term" value="P:response to hormone"/>
    <property type="evidence" value="ECO:0007669"/>
    <property type="project" value="TreeGrafter"/>
</dbReference>
<dbReference type="GO" id="GO:0004517">
    <property type="term" value="F:nitric-oxide synthase activity"/>
    <property type="evidence" value="ECO:0007669"/>
    <property type="project" value="TreeGrafter"/>
</dbReference>
<name>A0A1I7GB61_9FLAO</name>
<evidence type="ECO:0000313" key="6">
    <source>
        <dbReference type="EMBL" id="SFU45707.1"/>
    </source>
</evidence>
<dbReference type="GO" id="GO:0006527">
    <property type="term" value="P:L-arginine catabolic process"/>
    <property type="evidence" value="ECO:0007669"/>
    <property type="project" value="TreeGrafter"/>
</dbReference>
<dbReference type="Pfam" id="PF00258">
    <property type="entry name" value="Flavodoxin_1"/>
    <property type="match status" value="1"/>
</dbReference>
<dbReference type="InterPro" id="IPR017938">
    <property type="entry name" value="Riboflavin_synthase-like_b-brl"/>
</dbReference>
<dbReference type="EC" id="1.6.2.4" evidence="2"/>
<dbReference type="SUPFAM" id="SSF63380">
    <property type="entry name" value="Riboflavin synthase domain-like"/>
    <property type="match status" value="1"/>
</dbReference>
<feature type="transmembrane region" description="Helical" evidence="3">
    <location>
        <begin position="298"/>
        <end position="323"/>
    </location>
</feature>
<dbReference type="Pfam" id="PF03929">
    <property type="entry name" value="PepSY_TM"/>
    <property type="match status" value="1"/>
</dbReference>
<dbReference type="InterPro" id="IPR001433">
    <property type="entry name" value="OxRdtase_FAD/NAD-bd"/>
</dbReference>
<dbReference type="InterPro" id="IPR029039">
    <property type="entry name" value="Flavoprotein-like_sf"/>
</dbReference>
<evidence type="ECO:0000313" key="7">
    <source>
        <dbReference type="Proteomes" id="UP000199138"/>
    </source>
</evidence>
<dbReference type="InterPro" id="IPR005625">
    <property type="entry name" value="PepSY-ass_TM"/>
</dbReference>
<feature type="domain" description="Flavodoxin-like" evidence="4">
    <location>
        <begin position="341"/>
        <end position="475"/>
    </location>
</feature>
<dbReference type="STRING" id="1224947.SAMN05216480_10459"/>
<dbReference type="PROSITE" id="PS50902">
    <property type="entry name" value="FLAVODOXIN_LIKE"/>
    <property type="match status" value="1"/>
</dbReference>
<sequence length="734" mass="82926">MTLSIWRYSHLALAVSSFLFITVAALTGIVLAFEPIEKEWELSAIPTTENVTVAEAMSTLQMNYLEVLELSVTQDSRVKASVITEEGDVANFYINPKTGEKAGELADEAEVYTFARSLHRSLFLKSTGRFFIGLTSLLLFVISITGLVLIIKRQQSIQKFFAKILKDNFWQYAHTYFGRLFLIPIVLITLTGVLMSLFQFQVFEHPTLAHELQENLLKETPSLEVADFPIFQQTPLSEVRSIDFPFSSDVADYYQLNLQDREVRVNQFTGAVLSERLYPFQELAYRWSFDTHTGETNALWAFVLLLSAISILFFIVSGFKLTFKRRKGSIKNKFKASESTHVILVGSETGSTFPFAIWLQQQLIATGKKVFVAEMNAYETYPNLEQLLILTATYGAGEAPVNADKFIQRFQETAQGTFEFAIVGFGSFAYPDYCQFAYDVEHELLQSETAKPLLNLHTVNNRSAESFNQWLLQYGQVSGFVPDAYQNDSSKTAKRKKKYQFEVIARTALQLEHQTFMITLQGKKAGTFTSGDLLAIAPQSDTHDRLYSVGMNTKNQILLSIKLHDKGLCSQFLNSLQVGDTLQASRMKNKSFYFPKQARNVVMIATGTGIAPFLGMVQHNSKKIPTHLFWGAQNATAFEHYAEIINPALESKQLSEFIPAYSRATETKVYVQDKICKEEQLLANTFEKGGVVMICGSVVMQKAVLEVLSKLCKTHCKYDLSHYQKKGQLLMDCY</sequence>
<protein>
    <recommendedName>
        <fullName evidence="2">NADPH--hemoprotein reductase</fullName>
        <ecNumber evidence="2">1.6.2.4</ecNumber>
    </recommendedName>
</protein>
<dbReference type="PANTHER" id="PTHR19384:SF17">
    <property type="entry name" value="NADPH--CYTOCHROME P450 REDUCTASE"/>
    <property type="match status" value="1"/>
</dbReference>
<dbReference type="InterPro" id="IPR001094">
    <property type="entry name" value="Flavdoxin-like"/>
</dbReference>
<dbReference type="Pfam" id="PF00175">
    <property type="entry name" value="NAD_binding_1"/>
    <property type="match status" value="1"/>
</dbReference>
<dbReference type="InterPro" id="IPR039261">
    <property type="entry name" value="FNR_nucleotide-bd"/>
</dbReference>
<evidence type="ECO:0000256" key="1">
    <source>
        <dbReference type="ARBA" id="ARBA00022630"/>
    </source>
</evidence>
<dbReference type="GO" id="GO:0005886">
    <property type="term" value="C:plasma membrane"/>
    <property type="evidence" value="ECO:0007669"/>
    <property type="project" value="TreeGrafter"/>
</dbReference>
<dbReference type="GO" id="GO:0006809">
    <property type="term" value="P:nitric oxide biosynthetic process"/>
    <property type="evidence" value="ECO:0007669"/>
    <property type="project" value="TreeGrafter"/>
</dbReference>
<keyword evidence="1" id="KW-0285">Flavoprotein</keyword>
<keyword evidence="3" id="KW-0812">Transmembrane</keyword>
<dbReference type="PRINTS" id="PR00371">
    <property type="entry name" value="FPNCR"/>
</dbReference>
<dbReference type="SUPFAM" id="SSF52218">
    <property type="entry name" value="Flavoproteins"/>
    <property type="match status" value="1"/>
</dbReference>
<dbReference type="Gene3D" id="2.40.30.10">
    <property type="entry name" value="Translation factors"/>
    <property type="match status" value="1"/>
</dbReference>
<dbReference type="PROSITE" id="PS51384">
    <property type="entry name" value="FAD_FR"/>
    <property type="match status" value="1"/>
</dbReference>
<proteinExistence type="predicted"/>
<dbReference type="Proteomes" id="UP000199138">
    <property type="component" value="Unassembled WGS sequence"/>
</dbReference>
<dbReference type="Gene3D" id="3.40.50.80">
    <property type="entry name" value="Nucleotide-binding domain of ferredoxin-NADP reductase (FNR) module"/>
    <property type="match status" value="1"/>
</dbReference>
<accession>A0A1I7GB61</accession>
<dbReference type="PANTHER" id="PTHR19384">
    <property type="entry name" value="NITRIC OXIDE SYNTHASE-RELATED"/>
    <property type="match status" value="1"/>
</dbReference>
<dbReference type="InterPro" id="IPR017927">
    <property type="entry name" value="FAD-bd_FR_type"/>
</dbReference>
<dbReference type="PRINTS" id="PR00369">
    <property type="entry name" value="FLAVODOXIN"/>
</dbReference>